<dbReference type="RefSeq" id="WP_068761681.1">
    <property type="nucleotide sequence ID" value="NZ_LXIE01000012.1"/>
</dbReference>
<dbReference type="Proteomes" id="UP000077552">
    <property type="component" value="Unassembled WGS sequence"/>
</dbReference>
<dbReference type="STRING" id="1385699.A7A78_03165"/>
<dbReference type="AlphaFoldDB" id="A0A1A9LEJ7"/>
<evidence type="ECO:0000313" key="2">
    <source>
        <dbReference type="Proteomes" id="UP000077552"/>
    </source>
</evidence>
<evidence type="ECO:0000313" key="1">
    <source>
        <dbReference type="EMBL" id="OAD91507.1"/>
    </source>
</evidence>
<organism evidence="1 2">
    <name type="scientific">Aequorivita soesokkakensis</name>
    <dbReference type="NCBI Taxonomy" id="1385699"/>
    <lineage>
        <taxon>Bacteria</taxon>
        <taxon>Pseudomonadati</taxon>
        <taxon>Bacteroidota</taxon>
        <taxon>Flavobacteriia</taxon>
        <taxon>Flavobacteriales</taxon>
        <taxon>Flavobacteriaceae</taxon>
        <taxon>Aequorivita</taxon>
    </lineage>
</organism>
<sequence>MARQVGLLKLVGTLGDISFYKSFYGFLARAKTGVDRQTILRDPRFRRTRENASEFGRAAKAGKLLRDAIRPVLKNAKDSMTVQRLTQKMVKVLQADPANKRGKRTVTQGELGLLKGFDFNINARLDNTLQISFQTVINPVSGIILLTLNSFRPITDIKVPTGTTHFKILFGAAALNFETIKFLFSHKDSGILSYDGNAVSIDTIFIKLSPNLSWPIFLVLGIEFYQEVNGAYYSLEDGAFNALGIIEVVGQ</sequence>
<comment type="caution">
    <text evidence="1">The sequence shown here is derived from an EMBL/GenBank/DDBJ whole genome shotgun (WGS) entry which is preliminary data.</text>
</comment>
<accession>A0A1A9LEJ7</accession>
<protein>
    <submittedName>
        <fullName evidence="1">Uncharacterized protein</fullName>
    </submittedName>
</protein>
<proteinExistence type="predicted"/>
<name>A0A1A9LEJ7_9FLAO</name>
<dbReference type="OrthoDB" id="645138at2"/>
<gene>
    <name evidence="1" type="ORF">A7A78_03165</name>
</gene>
<reference evidence="1 2" key="1">
    <citation type="submission" date="2016-05" db="EMBL/GenBank/DDBJ databases">
        <title>Genome sequencing of Vitellibacter soesokkakensis RSSK-12.</title>
        <authorList>
            <person name="Thevarajoo S."/>
            <person name="Selvaratnam C."/>
            <person name="Goh K.M."/>
            <person name="Chan K.-G."/>
            <person name="Chong C.S."/>
        </authorList>
    </citation>
    <scope>NUCLEOTIDE SEQUENCE [LARGE SCALE GENOMIC DNA]</scope>
    <source>
        <strain evidence="1 2">RSSK-12</strain>
    </source>
</reference>
<keyword evidence="2" id="KW-1185">Reference proteome</keyword>
<dbReference type="EMBL" id="LXIE01000012">
    <property type="protein sequence ID" value="OAD91507.1"/>
    <property type="molecule type" value="Genomic_DNA"/>
</dbReference>